<organism evidence="2 3">
    <name type="scientific">Iodidimonas muriae</name>
    <dbReference type="NCBI Taxonomy" id="261467"/>
    <lineage>
        <taxon>Bacteria</taxon>
        <taxon>Pseudomonadati</taxon>
        <taxon>Pseudomonadota</taxon>
        <taxon>Alphaproteobacteria</taxon>
        <taxon>Iodidimonadales</taxon>
        <taxon>Iodidimonadaceae</taxon>
        <taxon>Iodidimonas</taxon>
    </lineage>
</organism>
<dbReference type="Pfam" id="PF01381">
    <property type="entry name" value="HTH_3"/>
    <property type="match status" value="1"/>
</dbReference>
<dbReference type="Gene3D" id="1.10.260.40">
    <property type="entry name" value="lambda repressor-like DNA-binding domains"/>
    <property type="match status" value="1"/>
</dbReference>
<comment type="caution">
    <text evidence="2">The sequence shown here is derived from an EMBL/GenBank/DDBJ whole genome shotgun (WGS) entry which is preliminary data.</text>
</comment>
<protein>
    <recommendedName>
        <fullName evidence="1">HTH cro/C1-type domain-containing protein</fullName>
    </recommendedName>
</protein>
<evidence type="ECO:0000259" key="1">
    <source>
        <dbReference type="PROSITE" id="PS50943"/>
    </source>
</evidence>
<name>A0ABQ2LGK7_9PROT</name>
<accession>A0ABQ2LGK7</accession>
<dbReference type="CDD" id="cd00093">
    <property type="entry name" value="HTH_XRE"/>
    <property type="match status" value="1"/>
</dbReference>
<gene>
    <name evidence="2" type="ORF">GCM10007972_27740</name>
</gene>
<evidence type="ECO:0000313" key="3">
    <source>
        <dbReference type="Proteomes" id="UP000602381"/>
    </source>
</evidence>
<dbReference type="InterPro" id="IPR010982">
    <property type="entry name" value="Lambda_DNA-bd_dom_sf"/>
</dbReference>
<dbReference type="SUPFAM" id="SSF47413">
    <property type="entry name" value="lambda repressor-like DNA-binding domains"/>
    <property type="match status" value="1"/>
</dbReference>
<dbReference type="EMBL" id="BMOV01000018">
    <property type="protein sequence ID" value="GGO17552.1"/>
    <property type="molecule type" value="Genomic_DNA"/>
</dbReference>
<dbReference type="SMART" id="SM00530">
    <property type="entry name" value="HTH_XRE"/>
    <property type="match status" value="1"/>
</dbReference>
<dbReference type="PROSITE" id="PS50943">
    <property type="entry name" value="HTH_CROC1"/>
    <property type="match status" value="1"/>
</dbReference>
<dbReference type="RefSeq" id="WP_150006431.1">
    <property type="nucleotide sequence ID" value="NZ_BMOV01000018.1"/>
</dbReference>
<sequence length="100" mass="11483">MKTQIDLEEFTMGLGEFLRRKRESIRPGYGSAFSCRYKDRLSIRDVSTELGIPRARLVLIEKGEKSPTIKELLALCHKYKLDKDQIISIIGREISQALVD</sequence>
<keyword evidence="3" id="KW-1185">Reference proteome</keyword>
<dbReference type="Proteomes" id="UP000602381">
    <property type="component" value="Unassembled WGS sequence"/>
</dbReference>
<proteinExistence type="predicted"/>
<reference evidence="3" key="1">
    <citation type="journal article" date="2019" name="Int. J. Syst. Evol. Microbiol.">
        <title>The Global Catalogue of Microorganisms (GCM) 10K type strain sequencing project: providing services to taxonomists for standard genome sequencing and annotation.</title>
        <authorList>
            <consortium name="The Broad Institute Genomics Platform"/>
            <consortium name="The Broad Institute Genome Sequencing Center for Infectious Disease"/>
            <person name="Wu L."/>
            <person name="Ma J."/>
        </authorList>
    </citation>
    <scope>NUCLEOTIDE SEQUENCE [LARGE SCALE GENOMIC DNA]</scope>
    <source>
        <strain evidence="3">JCM 17843</strain>
    </source>
</reference>
<feature type="domain" description="HTH cro/C1-type" evidence="1">
    <location>
        <begin position="41"/>
        <end position="86"/>
    </location>
</feature>
<evidence type="ECO:0000313" key="2">
    <source>
        <dbReference type="EMBL" id="GGO17552.1"/>
    </source>
</evidence>
<dbReference type="InterPro" id="IPR001387">
    <property type="entry name" value="Cro/C1-type_HTH"/>
</dbReference>